<proteinExistence type="predicted"/>
<dbReference type="InterPro" id="IPR020449">
    <property type="entry name" value="Tscrpt_reg_AraC-type_HTH"/>
</dbReference>
<evidence type="ECO:0000313" key="5">
    <source>
        <dbReference type="EMBL" id="PKY89663.1"/>
    </source>
</evidence>
<evidence type="ECO:0000256" key="3">
    <source>
        <dbReference type="ARBA" id="ARBA00023163"/>
    </source>
</evidence>
<dbReference type="EMBL" id="PKHE01000005">
    <property type="protein sequence ID" value="PKY89663.1"/>
    <property type="molecule type" value="Genomic_DNA"/>
</dbReference>
<dbReference type="GO" id="GO:0043565">
    <property type="term" value="F:sequence-specific DNA binding"/>
    <property type="evidence" value="ECO:0007669"/>
    <property type="project" value="InterPro"/>
</dbReference>
<dbReference type="Pfam" id="PF12833">
    <property type="entry name" value="HTH_18"/>
    <property type="match status" value="1"/>
</dbReference>
<feature type="domain" description="HTH araC/xylS-type" evidence="4">
    <location>
        <begin position="166"/>
        <end position="264"/>
    </location>
</feature>
<dbReference type="SMART" id="SM00342">
    <property type="entry name" value="HTH_ARAC"/>
    <property type="match status" value="1"/>
</dbReference>
<dbReference type="Gene3D" id="1.10.10.60">
    <property type="entry name" value="Homeodomain-like"/>
    <property type="match status" value="2"/>
</dbReference>
<comment type="caution">
    <text evidence="5">The sequence shown here is derived from an EMBL/GenBank/DDBJ whole genome shotgun (WGS) entry which is preliminary data.</text>
</comment>
<gene>
    <name evidence="5" type="ORF">CYJ57_02855</name>
</gene>
<dbReference type="InterPro" id="IPR009057">
    <property type="entry name" value="Homeodomain-like_sf"/>
</dbReference>
<dbReference type="GO" id="GO:0003700">
    <property type="term" value="F:DNA-binding transcription factor activity"/>
    <property type="evidence" value="ECO:0007669"/>
    <property type="project" value="InterPro"/>
</dbReference>
<evidence type="ECO:0000256" key="1">
    <source>
        <dbReference type="ARBA" id="ARBA00023015"/>
    </source>
</evidence>
<dbReference type="PRINTS" id="PR00032">
    <property type="entry name" value="HTHARAC"/>
</dbReference>
<keyword evidence="1" id="KW-0805">Transcription regulation</keyword>
<accession>A0A2I1K211</accession>
<dbReference type="PROSITE" id="PS01124">
    <property type="entry name" value="HTH_ARAC_FAMILY_2"/>
    <property type="match status" value="1"/>
</dbReference>
<organism evidence="5 6">
    <name type="scientific">Falseniella ignava</name>
    <dbReference type="NCBI Taxonomy" id="137730"/>
    <lineage>
        <taxon>Bacteria</taxon>
        <taxon>Bacillati</taxon>
        <taxon>Bacillota</taxon>
        <taxon>Bacilli</taxon>
        <taxon>Lactobacillales</taxon>
        <taxon>Aerococcaceae</taxon>
        <taxon>Falseniella</taxon>
    </lineage>
</organism>
<sequence>MYISNISSSSINLQSVEHTAISVGDVERIYSDDNVIICYINKGAASYEDSGLSGDLAKRGILIVNPQTEVYLKAIRNIDCTMITLQGILFTSSNDINSKQAVFTSIDESGLIRDYLELAVLEQANPFRGTDMILRKITESMLVHILRNDSLSIKDASIKIKHDDIDKLLDFISENYMHKITLSQLSELVGINKYYLIRLFKQKTGLSPIDYLIHVRLQEGERLLSQTDTKVSDISDMVGFHSPSHFTKTFKEANHCTPTEYRKRYSLLGFGERHRKKNS</sequence>
<dbReference type="PANTHER" id="PTHR43280">
    <property type="entry name" value="ARAC-FAMILY TRANSCRIPTIONAL REGULATOR"/>
    <property type="match status" value="1"/>
</dbReference>
<dbReference type="SUPFAM" id="SSF46689">
    <property type="entry name" value="Homeodomain-like"/>
    <property type="match status" value="2"/>
</dbReference>
<dbReference type="RefSeq" id="WP_006700701.1">
    <property type="nucleotide sequence ID" value="NZ_PKHE01000005.1"/>
</dbReference>
<evidence type="ECO:0000313" key="6">
    <source>
        <dbReference type="Proteomes" id="UP000234384"/>
    </source>
</evidence>
<protein>
    <submittedName>
        <fullName evidence="5">AraC family transcriptional regulator</fullName>
    </submittedName>
</protein>
<dbReference type="InterPro" id="IPR018060">
    <property type="entry name" value="HTH_AraC"/>
</dbReference>
<keyword evidence="2" id="KW-0238">DNA-binding</keyword>
<name>A0A2I1K211_9LACT</name>
<dbReference type="Proteomes" id="UP000234384">
    <property type="component" value="Unassembled WGS sequence"/>
</dbReference>
<dbReference type="AlphaFoldDB" id="A0A2I1K211"/>
<evidence type="ECO:0000256" key="2">
    <source>
        <dbReference type="ARBA" id="ARBA00023125"/>
    </source>
</evidence>
<keyword evidence="3" id="KW-0804">Transcription</keyword>
<dbReference type="OrthoDB" id="182534at2"/>
<evidence type="ECO:0000259" key="4">
    <source>
        <dbReference type="PROSITE" id="PS01124"/>
    </source>
</evidence>
<dbReference type="PANTHER" id="PTHR43280:SF2">
    <property type="entry name" value="HTH-TYPE TRANSCRIPTIONAL REGULATOR EXSA"/>
    <property type="match status" value="1"/>
</dbReference>
<reference evidence="5 6" key="1">
    <citation type="submission" date="2017-12" db="EMBL/GenBank/DDBJ databases">
        <title>Phylogenetic diversity of female urinary microbiome.</title>
        <authorList>
            <person name="Thomas-White K."/>
            <person name="Wolfe A.J."/>
        </authorList>
    </citation>
    <scope>NUCLEOTIDE SEQUENCE [LARGE SCALE GENOMIC DNA]</scope>
    <source>
        <strain evidence="5 6">UMB0898</strain>
    </source>
</reference>